<dbReference type="EMBL" id="JH000064">
    <property type="protein sequence ID" value="EGV93912.1"/>
    <property type="molecule type" value="Genomic_DNA"/>
</dbReference>
<organism evidence="2 3">
    <name type="scientific">Cricetulus griseus</name>
    <name type="common">Chinese hamster</name>
    <name type="synonym">Cricetulus barabensis griseus</name>
    <dbReference type="NCBI Taxonomy" id="10029"/>
    <lineage>
        <taxon>Eukaryota</taxon>
        <taxon>Metazoa</taxon>
        <taxon>Chordata</taxon>
        <taxon>Craniata</taxon>
        <taxon>Vertebrata</taxon>
        <taxon>Euteleostomi</taxon>
        <taxon>Mammalia</taxon>
        <taxon>Eutheria</taxon>
        <taxon>Euarchontoglires</taxon>
        <taxon>Glires</taxon>
        <taxon>Rodentia</taxon>
        <taxon>Myomorpha</taxon>
        <taxon>Muroidea</taxon>
        <taxon>Cricetidae</taxon>
        <taxon>Cricetinae</taxon>
        <taxon>Cricetulus</taxon>
    </lineage>
</organism>
<name>G3GY96_CRIGR</name>
<feature type="region of interest" description="Disordered" evidence="1">
    <location>
        <begin position="36"/>
        <end position="57"/>
    </location>
</feature>
<protein>
    <submittedName>
        <fullName evidence="2">Uncharacterized protein</fullName>
    </submittedName>
</protein>
<accession>G3GY96</accession>
<dbReference type="InParanoid" id="G3GY96"/>
<evidence type="ECO:0000313" key="3">
    <source>
        <dbReference type="Proteomes" id="UP000001075"/>
    </source>
</evidence>
<proteinExistence type="predicted"/>
<reference evidence="3" key="1">
    <citation type="journal article" date="2011" name="Nat. Biotechnol.">
        <title>The genomic sequence of the Chinese hamster ovary (CHO)-K1 cell line.</title>
        <authorList>
            <person name="Xu X."/>
            <person name="Nagarajan H."/>
            <person name="Lewis N.E."/>
            <person name="Pan S."/>
            <person name="Cai Z."/>
            <person name="Liu X."/>
            <person name="Chen W."/>
            <person name="Xie M."/>
            <person name="Wang W."/>
            <person name="Hammond S."/>
            <person name="Andersen M.R."/>
            <person name="Neff N."/>
            <person name="Passarelli B."/>
            <person name="Koh W."/>
            <person name="Fan H.C."/>
            <person name="Wang J."/>
            <person name="Gui Y."/>
            <person name="Lee K.H."/>
            <person name="Betenbaugh M.J."/>
            <person name="Quake S.R."/>
            <person name="Famili I."/>
            <person name="Palsson B.O."/>
            <person name="Wang J."/>
        </authorList>
    </citation>
    <scope>NUCLEOTIDE SEQUENCE [LARGE SCALE GENOMIC DNA]</scope>
    <source>
        <strain evidence="3">CHO K1 cell line</strain>
    </source>
</reference>
<dbReference type="AlphaFoldDB" id="G3GY96"/>
<evidence type="ECO:0000256" key="1">
    <source>
        <dbReference type="SAM" id="MobiDB-lite"/>
    </source>
</evidence>
<dbReference type="PaxDb" id="10029-XP_007625220.1"/>
<dbReference type="Proteomes" id="UP000001075">
    <property type="component" value="Unassembled WGS sequence"/>
</dbReference>
<sequence>MGDHGGGTKNLVLSGAVGMGREELGSNPMTLILPTFPGSPRKVVPLTSAGRLTSHEG</sequence>
<gene>
    <name evidence="2" type="ORF">I79_002769</name>
</gene>
<dbReference type="eggNOG" id="KOG3070">
    <property type="taxonomic scope" value="Eukaryota"/>
</dbReference>
<evidence type="ECO:0000313" key="2">
    <source>
        <dbReference type="EMBL" id="EGV93912.1"/>
    </source>
</evidence>